<feature type="transmembrane region" description="Helical" evidence="12">
    <location>
        <begin position="334"/>
        <end position="353"/>
    </location>
</feature>
<dbReference type="HAMAP" id="MF_00038">
    <property type="entry name" value="MraY"/>
    <property type="match status" value="1"/>
</dbReference>
<keyword evidence="10 12" id="KW-0131">Cell cycle</keyword>
<feature type="transmembrane region" description="Helical" evidence="12">
    <location>
        <begin position="284"/>
        <end position="307"/>
    </location>
</feature>
<feature type="transmembrane region" description="Helical" evidence="12">
    <location>
        <begin position="73"/>
        <end position="91"/>
    </location>
</feature>
<dbReference type="Pfam" id="PF10555">
    <property type="entry name" value="MraY_sig1"/>
    <property type="match status" value="1"/>
</dbReference>
<dbReference type="UniPathway" id="UPA00219"/>
<feature type="binding site" evidence="14">
    <location>
        <position position="263"/>
    </location>
    <ligand>
        <name>Mg(2+)</name>
        <dbReference type="ChEBI" id="CHEBI:18420"/>
    </ligand>
</feature>
<evidence type="ECO:0000256" key="11">
    <source>
        <dbReference type="ARBA" id="ARBA00023316"/>
    </source>
</evidence>
<evidence type="ECO:0000256" key="5">
    <source>
        <dbReference type="ARBA" id="ARBA00022692"/>
    </source>
</evidence>
<evidence type="ECO:0000256" key="7">
    <source>
        <dbReference type="ARBA" id="ARBA00022984"/>
    </source>
</evidence>
<feature type="transmembrane region" description="Helical" evidence="12">
    <location>
        <begin position="259"/>
        <end position="278"/>
    </location>
</feature>
<organism evidence="15 16">
    <name type="scientific">Qipengyuania algicida</name>
    <dbReference type="NCBI Taxonomy" id="1836209"/>
    <lineage>
        <taxon>Bacteria</taxon>
        <taxon>Pseudomonadati</taxon>
        <taxon>Pseudomonadota</taxon>
        <taxon>Alphaproteobacteria</taxon>
        <taxon>Sphingomonadales</taxon>
        <taxon>Erythrobacteraceae</taxon>
        <taxon>Qipengyuania</taxon>
    </lineage>
</organism>
<dbReference type="GO" id="GO:0005886">
    <property type="term" value="C:plasma membrane"/>
    <property type="evidence" value="ECO:0007669"/>
    <property type="project" value="UniProtKB-SubCell"/>
</dbReference>
<dbReference type="EMBL" id="WTYA01000001">
    <property type="protein sequence ID" value="MXP27502.1"/>
    <property type="molecule type" value="Genomic_DNA"/>
</dbReference>
<evidence type="ECO:0000256" key="1">
    <source>
        <dbReference type="ARBA" id="ARBA00004141"/>
    </source>
</evidence>
<feature type="transmembrane region" description="Helical" evidence="12">
    <location>
        <begin position="134"/>
        <end position="158"/>
    </location>
</feature>
<evidence type="ECO:0000256" key="10">
    <source>
        <dbReference type="ARBA" id="ARBA00023306"/>
    </source>
</evidence>
<keyword evidence="8 12" id="KW-1133">Transmembrane helix</keyword>
<feature type="transmembrane region" description="Helical" evidence="12">
    <location>
        <begin position="196"/>
        <end position="215"/>
    </location>
</feature>
<keyword evidence="4 12" id="KW-0808">Transferase</keyword>
<keyword evidence="3 12" id="KW-0132">Cell division</keyword>
<comment type="caution">
    <text evidence="15">The sequence shown here is derived from an EMBL/GenBank/DDBJ whole genome shotgun (WGS) entry which is preliminary data.</text>
</comment>
<dbReference type="GO" id="GO:0008963">
    <property type="term" value="F:phospho-N-acetylmuramoyl-pentapeptide-transferase activity"/>
    <property type="evidence" value="ECO:0007669"/>
    <property type="project" value="UniProtKB-UniRule"/>
</dbReference>
<evidence type="ECO:0000256" key="8">
    <source>
        <dbReference type="ARBA" id="ARBA00022989"/>
    </source>
</evidence>
<dbReference type="NCBIfam" id="TIGR00445">
    <property type="entry name" value="mraY"/>
    <property type="match status" value="1"/>
</dbReference>
<comment type="subcellular location">
    <subcellularLocation>
        <location evidence="12">Cell membrane</location>
        <topology evidence="12">Multi-pass membrane protein</topology>
    </subcellularLocation>
    <subcellularLocation>
        <location evidence="1">Membrane</location>
        <topology evidence="1">Multi-pass membrane protein</topology>
    </subcellularLocation>
</comment>
<dbReference type="GO" id="GO:0071555">
    <property type="term" value="P:cell wall organization"/>
    <property type="evidence" value="ECO:0007669"/>
    <property type="project" value="UniProtKB-KW"/>
</dbReference>
<feature type="binding site" evidence="14">
    <location>
        <position position="188"/>
    </location>
    <ligand>
        <name>Mg(2+)</name>
        <dbReference type="ChEBI" id="CHEBI:18420"/>
    </ligand>
</feature>
<dbReference type="OrthoDB" id="9805475at2"/>
<dbReference type="GO" id="GO:0051301">
    <property type="term" value="P:cell division"/>
    <property type="evidence" value="ECO:0007669"/>
    <property type="project" value="UniProtKB-KW"/>
</dbReference>
<dbReference type="InterPro" id="IPR018480">
    <property type="entry name" value="PNAcMuramoyl-5peptid_Trfase_CS"/>
</dbReference>
<evidence type="ECO:0000256" key="2">
    <source>
        <dbReference type="ARBA" id="ARBA00005583"/>
    </source>
</evidence>
<dbReference type="EC" id="2.7.8.13" evidence="12 13"/>
<keyword evidence="7 12" id="KW-0573">Peptidoglycan synthesis</keyword>
<evidence type="ECO:0000256" key="4">
    <source>
        <dbReference type="ARBA" id="ARBA00022679"/>
    </source>
</evidence>
<evidence type="ECO:0000256" key="9">
    <source>
        <dbReference type="ARBA" id="ARBA00023136"/>
    </source>
</evidence>
<keyword evidence="12 14" id="KW-0479">Metal-binding</keyword>
<dbReference type="Proteomes" id="UP000439780">
    <property type="component" value="Unassembled WGS sequence"/>
</dbReference>
<evidence type="ECO:0000256" key="6">
    <source>
        <dbReference type="ARBA" id="ARBA00022960"/>
    </source>
</evidence>
<dbReference type="Pfam" id="PF00953">
    <property type="entry name" value="Glycos_transf_4"/>
    <property type="match status" value="1"/>
</dbReference>
<dbReference type="PROSITE" id="PS01347">
    <property type="entry name" value="MRAY_1"/>
    <property type="match status" value="1"/>
</dbReference>
<keyword evidence="12 14" id="KW-0460">Magnesium</keyword>
<sequence>MLYLVAQWLDFAGPFNLIRYQTARAGAALLTALFIGLVIGPRFIDMLRVRQGKGQPIREDGPQTHLAKRGTPTMGGLMILVSLILSMFLWMDMTNPFVWACIAVTVGFGLIGFLDDYDKVRKASHKGVSGKVRLLMEFVVAGIASWIIVGQINTFLYVPFLNYTGVPLGPLYYVFAAFVIVGAGNAVNLTDGLDGLATMPVIIASGTFAIIAYLAGRADFAGYLGIPHVPGAGELAILCAGIMGAGLAFLWFNAPPAAVFMGDTGSLALGGALGAIAVATHHEVVLAIVGGLFVFEALSVIIQVFWFKRTGKRVFRMAPVHHHFEQLGWSESTVVIRFWIIAIVLALLGLATLKLR</sequence>
<reference evidence="15 16" key="1">
    <citation type="submission" date="2019-12" db="EMBL/GenBank/DDBJ databases">
        <title>Genomic-based taxomic classification of the family Erythrobacteraceae.</title>
        <authorList>
            <person name="Xu L."/>
        </authorList>
    </citation>
    <scope>NUCLEOTIDE SEQUENCE [LARGE SCALE GENOMIC DNA]</scope>
    <source>
        <strain evidence="15 16">KEMB 9005-328</strain>
    </source>
</reference>
<dbReference type="PANTHER" id="PTHR22926:SF5">
    <property type="entry name" value="PHOSPHO-N-ACETYLMURAMOYL-PENTAPEPTIDE-TRANSFERASE HOMOLOG"/>
    <property type="match status" value="1"/>
</dbReference>
<keyword evidence="12" id="KW-1003">Cell membrane</keyword>
<dbReference type="PROSITE" id="PS01348">
    <property type="entry name" value="MRAY_2"/>
    <property type="match status" value="1"/>
</dbReference>
<name>A0A845AAR2_9SPHN</name>
<dbReference type="GO" id="GO:0046872">
    <property type="term" value="F:metal ion binding"/>
    <property type="evidence" value="ECO:0007669"/>
    <property type="project" value="UniProtKB-KW"/>
</dbReference>
<comment type="similarity">
    <text evidence="2 12">Belongs to the glycosyltransferase 4 family. MraY subfamily.</text>
</comment>
<keyword evidence="11 12" id="KW-0961">Cell wall biogenesis/degradation</keyword>
<feature type="transmembrane region" description="Helical" evidence="12">
    <location>
        <begin position="97"/>
        <end position="114"/>
    </location>
</feature>
<dbReference type="InterPro" id="IPR003524">
    <property type="entry name" value="PNAcMuramoyl-5peptid_Trfase"/>
</dbReference>
<evidence type="ECO:0000256" key="3">
    <source>
        <dbReference type="ARBA" id="ARBA00022618"/>
    </source>
</evidence>
<keyword evidence="9 12" id="KW-0472">Membrane</keyword>
<proteinExistence type="inferred from homology"/>
<keyword evidence="16" id="KW-1185">Reference proteome</keyword>
<dbReference type="AlphaFoldDB" id="A0A845AAR2"/>
<feature type="transmembrane region" description="Helical" evidence="12">
    <location>
        <begin position="170"/>
        <end position="189"/>
    </location>
</feature>
<dbReference type="GO" id="GO:0008360">
    <property type="term" value="P:regulation of cell shape"/>
    <property type="evidence" value="ECO:0007669"/>
    <property type="project" value="UniProtKB-KW"/>
</dbReference>
<comment type="cofactor">
    <cofactor evidence="12 14">
        <name>Mg(2+)</name>
        <dbReference type="ChEBI" id="CHEBI:18420"/>
    </cofactor>
</comment>
<dbReference type="GO" id="GO:0009252">
    <property type="term" value="P:peptidoglycan biosynthetic process"/>
    <property type="evidence" value="ECO:0007669"/>
    <property type="project" value="UniProtKB-UniRule"/>
</dbReference>
<feature type="transmembrane region" description="Helical" evidence="12">
    <location>
        <begin position="235"/>
        <end position="252"/>
    </location>
</feature>
<accession>A0A845AAR2</accession>
<keyword evidence="6 12" id="KW-0133">Cell shape</keyword>
<feature type="transmembrane region" description="Helical" evidence="12">
    <location>
        <begin position="25"/>
        <end position="44"/>
    </location>
</feature>
<dbReference type="CDD" id="cd06852">
    <property type="entry name" value="GT_MraY"/>
    <property type="match status" value="1"/>
</dbReference>
<evidence type="ECO:0000313" key="16">
    <source>
        <dbReference type="Proteomes" id="UP000439780"/>
    </source>
</evidence>
<comment type="catalytic activity">
    <reaction evidence="12">
        <text>UDP-N-acetyl-alpha-D-muramoyl-L-alanyl-gamma-D-glutamyl-meso-2,6-diaminopimeloyl-D-alanyl-D-alanine + di-trans,octa-cis-undecaprenyl phosphate = di-trans,octa-cis-undecaprenyl diphospho-N-acetyl-alpha-D-muramoyl-L-alanyl-D-glutamyl-meso-2,6-diaminopimeloyl-D-alanyl-D-alanine + UMP</text>
        <dbReference type="Rhea" id="RHEA:28386"/>
        <dbReference type="ChEBI" id="CHEBI:57865"/>
        <dbReference type="ChEBI" id="CHEBI:60392"/>
        <dbReference type="ChEBI" id="CHEBI:61386"/>
        <dbReference type="ChEBI" id="CHEBI:61387"/>
        <dbReference type="EC" id="2.7.8.13"/>
    </reaction>
</comment>
<evidence type="ECO:0000256" key="14">
    <source>
        <dbReference type="PIRSR" id="PIRSR600715-1"/>
    </source>
</evidence>
<dbReference type="InterPro" id="IPR000715">
    <property type="entry name" value="Glycosyl_transferase_4"/>
</dbReference>
<evidence type="ECO:0000256" key="12">
    <source>
        <dbReference type="HAMAP-Rule" id="MF_00038"/>
    </source>
</evidence>
<evidence type="ECO:0000313" key="15">
    <source>
        <dbReference type="EMBL" id="MXP27502.1"/>
    </source>
</evidence>
<evidence type="ECO:0000256" key="13">
    <source>
        <dbReference type="NCBIfam" id="TIGR00445"/>
    </source>
</evidence>
<keyword evidence="5 12" id="KW-0812">Transmembrane</keyword>
<comment type="function">
    <text evidence="12">Catalyzes the initial step of the lipid cycle reactions in the biosynthesis of the cell wall peptidoglycan: transfers peptidoglycan precursor phospho-MurNAc-pentapeptide from UDP-MurNAc-pentapeptide onto the lipid carrier undecaprenyl phosphate, yielding undecaprenyl-pyrophosphoryl-MurNAc-pentapeptide, known as lipid I.</text>
</comment>
<protein>
    <recommendedName>
        <fullName evidence="12 13">Phospho-N-acetylmuramoyl-pentapeptide-transferase</fullName>
        <ecNumber evidence="12 13">2.7.8.13</ecNumber>
    </recommendedName>
    <alternativeName>
        <fullName evidence="12">UDP-MurNAc-pentapeptide phosphotransferase</fullName>
    </alternativeName>
</protein>
<comment type="pathway">
    <text evidence="12">Cell wall biogenesis; peptidoglycan biosynthesis.</text>
</comment>
<dbReference type="PANTHER" id="PTHR22926">
    <property type="entry name" value="PHOSPHO-N-ACETYLMURAMOYL-PENTAPEPTIDE-TRANSFERASE"/>
    <property type="match status" value="1"/>
</dbReference>
<gene>
    <name evidence="12" type="primary">mraY</name>
    <name evidence="15" type="ORF">GRI58_01535</name>
</gene>
<dbReference type="RefSeq" id="WP_160751785.1">
    <property type="nucleotide sequence ID" value="NZ_WTYA01000001.1"/>
</dbReference>